<feature type="compositionally biased region" description="Basic and acidic residues" evidence="1">
    <location>
        <begin position="77"/>
        <end position="106"/>
    </location>
</feature>
<dbReference type="HOGENOM" id="CLU_538798_0_0_1"/>
<accession>B6K5W0</accession>
<feature type="region of interest" description="Disordered" evidence="1">
    <location>
        <begin position="66"/>
        <end position="106"/>
    </location>
</feature>
<dbReference type="Proteomes" id="UP000001744">
    <property type="component" value="Unassembled WGS sequence"/>
</dbReference>
<evidence type="ECO:0000256" key="1">
    <source>
        <dbReference type="SAM" id="MobiDB-lite"/>
    </source>
</evidence>
<organism evidence="3 5">
    <name type="scientific">Schizosaccharomyces japonicus (strain yFS275 / FY16936)</name>
    <name type="common">Fission yeast</name>
    <dbReference type="NCBI Taxonomy" id="402676"/>
    <lineage>
        <taxon>Eukaryota</taxon>
        <taxon>Fungi</taxon>
        <taxon>Dikarya</taxon>
        <taxon>Ascomycota</taxon>
        <taxon>Taphrinomycotina</taxon>
        <taxon>Schizosaccharomycetes</taxon>
        <taxon>Schizosaccharomycetales</taxon>
        <taxon>Schizosaccharomycetaceae</taxon>
        <taxon>Schizosaccharomyces</taxon>
    </lineage>
</organism>
<feature type="domain" description="DUF3020" evidence="2">
    <location>
        <begin position="86"/>
        <end position="134"/>
    </location>
</feature>
<proteinExistence type="predicted"/>
<dbReference type="GeneID" id="7049256"/>
<evidence type="ECO:0000313" key="5">
    <source>
        <dbReference type="Proteomes" id="UP000001744"/>
    </source>
</evidence>
<reference evidence="3 5" key="1">
    <citation type="journal article" date="2011" name="Science">
        <title>Comparative functional genomics of the fission yeasts.</title>
        <authorList>
            <person name="Rhind N."/>
            <person name="Chen Z."/>
            <person name="Yassour M."/>
            <person name="Thompson D.A."/>
            <person name="Haas B.J."/>
            <person name="Habib N."/>
            <person name="Wapinski I."/>
            <person name="Roy S."/>
            <person name="Lin M.F."/>
            <person name="Heiman D.I."/>
            <person name="Young S.K."/>
            <person name="Furuya K."/>
            <person name="Guo Y."/>
            <person name="Pidoux A."/>
            <person name="Chen H.M."/>
            <person name="Robbertse B."/>
            <person name="Goldberg J.M."/>
            <person name="Aoki K."/>
            <person name="Bayne E.H."/>
            <person name="Berlin A.M."/>
            <person name="Desjardins C.A."/>
            <person name="Dobbs E."/>
            <person name="Dukaj L."/>
            <person name="Fan L."/>
            <person name="FitzGerald M.G."/>
            <person name="French C."/>
            <person name="Gujja S."/>
            <person name="Hansen K."/>
            <person name="Keifenheim D."/>
            <person name="Levin J.Z."/>
            <person name="Mosher R.A."/>
            <person name="Mueller C.A."/>
            <person name="Pfiffner J."/>
            <person name="Priest M."/>
            <person name="Russ C."/>
            <person name="Smialowska A."/>
            <person name="Swoboda P."/>
            <person name="Sykes S.M."/>
            <person name="Vaughn M."/>
            <person name="Vengrova S."/>
            <person name="Yoder R."/>
            <person name="Zeng Q."/>
            <person name="Allshire R."/>
            <person name="Baulcombe D."/>
            <person name="Birren B.W."/>
            <person name="Brown W."/>
            <person name="Ekwall K."/>
            <person name="Kellis M."/>
            <person name="Leatherwood J."/>
            <person name="Levin H."/>
            <person name="Margalit H."/>
            <person name="Martienssen R."/>
            <person name="Nieduszynski C.A."/>
            <person name="Spatafora J.W."/>
            <person name="Friedman N."/>
            <person name="Dalgaard J.Z."/>
            <person name="Baumann P."/>
            <person name="Niki H."/>
            <person name="Regev A."/>
            <person name="Nusbaum C."/>
        </authorList>
    </citation>
    <scope>NUCLEOTIDE SEQUENCE [LARGE SCALE GENOMIC DNA]</scope>
    <source>
        <strain evidence="5">yFS275 / FY16936</strain>
    </source>
</reference>
<dbReference type="Pfam" id="PF11223">
    <property type="entry name" value="DUF3020"/>
    <property type="match status" value="1"/>
</dbReference>
<dbReference type="OrthoDB" id="5595797at2759"/>
<name>B6K5W0_SCHJY</name>
<dbReference type="InterPro" id="IPR021386">
    <property type="entry name" value="SPP41_DUF3020"/>
</dbReference>
<dbReference type="STRING" id="402676.B6K5W0"/>
<feature type="compositionally biased region" description="Polar residues" evidence="1">
    <location>
        <begin position="502"/>
        <end position="515"/>
    </location>
</feature>
<evidence type="ECO:0000259" key="2">
    <source>
        <dbReference type="Pfam" id="PF11223"/>
    </source>
</evidence>
<dbReference type="eggNOG" id="ENOG502S97X">
    <property type="taxonomic scope" value="Eukaryota"/>
</dbReference>
<dbReference type="EMBL" id="KE651167">
    <property type="protein sequence ID" value="EEB08914.1"/>
    <property type="molecule type" value="Genomic_DNA"/>
</dbReference>
<feature type="region of interest" description="Disordered" evidence="1">
    <location>
        <begin position="359"/>
        <end position="384"/>
    </location>
</feature>
<gene>
    <name evidence="4" type="primary">spp41</name>
    <name evidence="3" type="ORF">SJAG_04086</name>
</gene>
<protein>
    <submittedName>
        <fullName evidence="3">Transcriptional regulatory protein Spp41</fullName>
    </submittedName>
</protein>
<dbReference type="RefSeq" id="XP_002175207.1">
    <property type="nucleotide sequence ID" value="XM_002175171.2"/>
</dbReference>
<feature type="compositionally biased region" description="Low complexity" evidence="1">
    <location>
        <begin position="361"/>
        <end position="377"/>
    </location>
</feature>
<evidence type="ECO:0000313" key="4">
    <source>
        <dbReference type="JaponicusDB" id="SJAG_04086"/>
    </source>
</evidence>
<dbReference type="AlphaFoldDB" id="B6K5W0"/>
<dbReference type="JaponicusDB" id="SJAG_04086">
    <property type="gene designation" value="spp41"/>
</dbReference>
<dbReference type="OMA" id="HNEAHDA"/>
<evidence type="ECO:0000313" key="3">
    <source>
        <dbReference type="EMBL" id="EEB08914.1"/>
    </source>
</evidence>
<keyword evidence="5" id="KW-1185">Reference proteome</keyword>
<sequence>MADDGLSKLNLEAYLGDSGSAQELLSSLGISAIPPATNLGMDHNSGLAFDPTNASEAALFIAQQVAAINQPPPRKMSSTEKTRTENRERKKRWREQNEERNKDNDLRCRVNKRAHKLFGTDPSPEKSAWIEAEFYKRQAKRREKERQCANQNNNNNNVLGRNMQNNLLGDLGLLSTNQAAAALRGNAINNALNVLAKDPDLINNLLGQIDLDPTKTDLLGLGAMPPPLPPQPEHELAALQEHNEAHDAAMRQYELQRQQQDGVLLPGLAGLDSLQALQQLDFTDPTVALQAHAQASFQDLLSQPDSTASLFSALSSGTGDSPGVPDALVDPLGAGREFSLPPVLPLDLLAPATSVDVSQVSSPASDSHLDLSLPPSATIDSTLPVRPRNYKRDSYRMLPYYNKRNTDSALSSPYDALSPKSPNLDVTLQGLSRPQTPSAQSVNGVTGSSLVDVSLTASLTNFTTSMPPNAHSSQSFSNRPDIQKKAHALGFPPMPGNKIEFQRTSSVSSSAADGK</sequence>
<dbReference type="VEuPathDB" id="FungiDB:SJAG_04086"/>
<feature type="region of interest" description="Disordered" evidence="1">
    <location>
        <begin position="464"/>
        <end position="515"/>
    </location>
</feature>
<feature type="compositionally biased region" description="Polar residues" evidence="1">
    <location>
        <begin position="464"/>
        <end position="480"/>
    </location>
</feature>